<accession>A0A2W4ERK3</accession>
<evidence type="ECO:0000256" key="5">
    <source>
        <dbReference type="ARBA" id="ARBA00022679"/>
    </source>
</evidence>
<dbReference type="Pfam" id="PF00591">
    <property type="entry name" value="Glycos_transf_3"/>
    <property type="match status" value="1"/>
</dbReference>
<dbReference type="Gene3D" id="1.20.970.10">
    <property type="entry name" value="Transferase, Pyrimidine Nucleoside Phosphorylase, Chain C"/>
    <property type="match status" value="1"/>
</dbReference>
<proteinExistence type="inferred from homology"/>
<feature type="domain" description="Pyrimidine nucleoside phosphorylase C-terminal" evidence="8">
    <location>
        <begin position="347"/>
        <end position="421"/>
    </location>
</feature>
<dbReference type="PANTHER" id="PTHR10515">
    <property type="entry name" value="THYMIDINE PHOSPHORYLASE"/>
    <property type="match status" value="1"/>
</dbReference>
<dbReference type="PANTHER" id="PTHR10515:SF0">
    <property type="entry name" value="THYMIDINE PHOSPHORYLASE"/>
    <property type="match status" value="1"/>
</dbReference>
<dbReference type="InterPro" id="IPR013465">
    <property type="entry name" value="Thymidine_Pase"/>
</dbReference>
<evidence type="ECO:0000256" key="4">
    <source>
        <dbReference type="ARBA" id="ARBA00022676"/>
    </source>
</evidence>
<dbReference type="UniPathway" id="UPA00578">
    <property type="reaction ID" value="UER00638"/>
</dbReference>
<dbReference type="HAMAP" id="MF_01628">
    <property type="entry name" value="Thymid_phosp"/>
    <property type="match status" value="1"/>
</dbReference>
<evidence type="ECO:0000256" key="6">
    <source>
        <dbReference type="ARBA" id="ARBA00048550"/>
    </source>
</evidence>
<dbReference type="SMART" id="SM00941">
    <property type="entry name" value="PYNP_C"/>
    <property type="match status" value="1"/>
</dbReference>
<dbReference type="InterPro" id="IPR018090">
    <property type="entry name" value="Pyrmidine_PPas_bac/euk"/>
</dbReference>
<evidence type="ECO:0000256" key="7">
    <source>
        <dbReference type="HAMAP-Rule" id="MF_01628"/>
    </source>
</evidence>
<comment type="caution">
    <text evidence="9">The sequence shown here is derived from an EMBL/GenBank/DDBJ whole genome shotgun (WGS) entry which is preliminary data.</text>
</comment>
<dbReference type="Gene3D" id="3.90.1170.30">
    <property type="entry name" value="Pyrimidine nucleoside phosphorylase-like, C-terminal domain"/>
    <property type="match status" value="1"/>
</dbReference>
<gene>
    <name evidence="7 9" type="primary">deoA</name>
    <name evidence="9" type="ORF">CPY51_04965</name>
</gene>
<evidence type="ECO:0000313" key="9">
    <source>
        <dbReference type="EMBL" id="PZM16036.1"/>
    </source>
</evidence>
<dbReference type="InterPro" id="IPR017872">
    <property type="entry name" value="Pyrmidine_PPase_CS"/>
</dbReference>
<dbReference type="SUPFAM" id="SSF47648">
    <property type="entry name" value="Nucleoside phosphorylase/phosphoribosyltransferase N-terminal domain"/>
    <property type="match status" value="1"/>
</dbReference>
<dbReference type="GO" id="GO:0004645">
    <property type="term" value="F:1,4-alpha-oligoglucan phosphorylase activity"/>
    <property type="evidence" value="ECO:0007669"/>
    <property type="project" value="InterPro"/>
</dbReference>
<dbReference type="Pfam" id="PF07831">
    <property type="entry name" value="PYNP_C"/>
    <property type="match status" value="1"/>
</dbReference>
<dbReference type="GO" id="GO:0006206">
    <property type="term" value="P:pyrimidine nucleobase metabolic process"/>
    <property type="evidence" value="ECO:0007669"/>
    <property type="project" value="InterPro"/>
</dbReference>
<dbReference type="SUPFAM" id="SSF54680">
    <property type="entry name" value="Pyrimidine nucleoside phosphorylase C-terminal domain"/>
    <property type="match status" value="1"/>
</dbReference>
<dbReference type="Proteomes" id="UP000248925">
    <property type="component" value="Unassembled WGS sequence"/>
</dbReference>
<dbReference type="InterPro" id="IPR000053">
    <property type="entry name" value="Thymidine/pyrmidine_PPase"/>
</dbReference>
<evidence type="ECO:0000259" key="8">
    <source>
        <dbReference type="SMART" id="SM00941"/>
    </source>
</evidence>
<comment type="function">
    <text evidence="7">The enzymes which catalyze the reversible phosphorolysis of pyrimidine nucleosides are involved in the degradation of these compounds and in their utilization as carbon and energy sources, or in the rescue of pyrimidine bases for nucleotide synthesis.</text>
</comment>
<dbReference type="NCBIfam" id="TIGR02644">
    <property type="entry name" value="Y_phosphoryl"/>
    <property type="match status" value="1"/>
</dbReference>
<protein>
    <recommendedName>
        <fullName evidence="3 7">Thymidine phosphorylase</fullName>
        <ecNumber evidence="3 7">2.4.2.4</ecNumber>
    </recommendedName>
    <alternativeName>
        <fullName evidence="7">TdRPase</fullName>
    </alternativeName>
</protein>
<keyword evidence="10" id="KW-1185">Reference proteome</keyword>
<dbReference type="GO" id="GO:0046104">
    <property type="term" value="P:thymidine metabolic process"/>
    <property type="evidence" value="ECO:0007669"/>
    <property type="project" value="UniProtKB-UniRule"/>
</dbReference>
<evidence type="ECO:0000256" key="3">
    <source>
        <dbReference type="ARBA" id="ARBA00011892"/>
    </source>
</evidence>
<dbReference type="PIRSF" id="PIRSF000478">
    <property type="entry name" value="TP_PyNP"/>
    <property type="match status" value="1"/>
</dbReference>
<dbReference type="NCBIfam" id="NF004490">
    <property type="entry name" value="PRK05820.1"/>
    <property type="match status" value="1"/>
</dbReference>
<name>A0A2W4ERK3_9HYPH</name>
<dbReference type="GO" id="GO:0009032">
    <property type="term" value="F:thymidine phosphorylase activity"/>
    <property type="evidence" value="ECO:0007669"/>
    <property type="project" value="UniProtKB-UniRule"/>
</dbReference>
<dbReference type="NCBIfam" id="TIGR02643">
    <property type="entry name" value="T_phosphoryl"/>
    <property type="match status" value="1"/>
</dbReference>
<evidence type="ECO:0000256" key="1">
    <source>
        <dbReference type="ARBA" id="ARBA00006915"/>
    </source>
</evidence>
<organism evidence="9 10">
    <name type="scientific">Rhizobium tubonense</name>
    <dbReference type="NCBI Taxonomy" id="484088"/>
    <lineage>
        <taxon>Bacteria</taxon>
        <taxon>Pseudomonadati</taxon>
        <taxon>Pseudomonadota</taxon>
        <taxon>Alphaproteobacteria</taxon>
        <taxon>Hyphomicrobiales</taxon>
        <taxon>Rhizobiaceae</taxon>
        <taxon>Rhizobium/Agrobacterium group</taxon>
        <taxon>Rhizobium</taxon>
    </lineage>
</organism>
<keyword evidence="4 7" id="KW-0328">Glycosyltransferase</keyword>
<evidence type="ECO:0000256" key="2">
    <source>
        <dbReference type="ARBA" id="ARBA00011738"/>
    </source>
</evidence>
<dbReference type="OrthoDB" id="9763887at2"/>
<dbReference type="AlphaFoldDB" id="A0A2W4ERK3"/>
<dbReference type="InterPro" id="IPR035902">
    <property type="entry name" value="Nuc_phospho_transferase"/>
</dbReference>
<dbReference type="InterPro" id="IPR013102">
    <property type="entry name" value="PYNP_C"/>
</dbReference>
<dbReference type="InterPro" id="IPR036566">
    <property type="entry name" value="PYNP-like_C_sf"/>
</dbReference>
<keyword evidence="5 7" id="KW-0808">Transferase</keyword>
<dbReference type="Pfam" id="PF02885">
    <property type="entry name" value="Glycos_trans_3N"/>
    <property type="match status" value="1"/>
</dbReference>
<comment type="similarity">
    <text evidence="1 7">Belongs to the thymidine/pyrimidine-nucleoside phosphorylase family.</text>
</comment>
<comment type="subunit">
    <text evidence="2 7">Homodimer.</text>
</comment>
<dbReference type="InterPro" id="IPR000312">
    <property type="entry name" value="Glycosyl_Trfase_fam3"/>
</dbReference>
<dbReference type="RefSeq" id="WP_111158973.1">
    <property type="nucleotide sequence ID" value="NZ_PCDP01000005.1"/>
</dbReference>
<dbReference type="InterPro" id="IPR017459">
    <property type="entry name" value="Glycosyl_Trfase_fam3_N_dom"/>
</dbReference>
<dbReference type="InterPro" id="IPR036320">
    <property type="entry name" value="Glycosyl_Trfase_fam3_N_dom_sf"/>
</dbReference>
<sequence>MIPQEIIKRKRDGSALSVADIEGFIGALAKNELAESQIGAFAMAVWFCGMSREETVALTLAMARSGDTLSWSGIGRPIADKHSTGGIGDNVSLMLAPIAAACGLAVPMISGRGLGHTGGTLDKLESIPGYTITPDATRFRKVVEEVGCAIIGQTGSLAPADGRLYAVRDVTATVDSVPLITASILSKKLAAGLETLVLDVKVGNGAFMTSREEAETLARSLVDVANGAGVKTSALITDMNQPLADAAGNVVELRHCLDFLAGRKSSTRIEAVVLAFAAEMLFSSKLATSLPEGEAMARRALSSGKAAEVFSRMVHGLGGPADLLENPDRYLQSAPVRRPVLASADGWLAACDARAIGMSVIDLGGGRRRPQDEIDHRVGFTDILALGTEVRKGDEIATVHAVDEASAERASAEIAASYRIAEMQPELTPIIVHRL</sequence>
<evidence type="ECO:0000313" key="10">
    <source>
        <dbReference type="Proteomes" id="UP000248925"/>
    </source>
</evidence>
<dbReference type="Gene3D" id="3.40.1030.10">
    <property type="entry name" value="Nucleoside phosphorylase/phosphoribosyltransferase catalytic domain"/>
    <property type="match status" value="1"/>
</dbReference>
<dbReference type="GO" id="GO:0005829">
    <property type="term" value="C:cytosol"/>
    <property type="evidence" value="ECO:0007669"/>
    <property type="project" value="TreeGrafter"/>
</dbReference>
<dbReference type="EMBL" id="PCDP01000005">
    <property type="protein sequence ID" value="PZM16036.1"/>
    <property type="molecule type" value="Genomic_DNA"/>
</dbReference>
<dbReference type="EC" id="2.4.2.4" evidence="3 7"/>
<dbReference type="SUPFAM" id="SSF52418">
    <property type="entry name" value="Nucleoside phosphorylase/phosphoribosyltransferase catalytic domain"/>
    <property type="match status" value="1"/>
</dbReference>
<dbReference type="FunFam" id="3.40.1030.10:FF:000003">
    <property type="entry name" value="Pyrimidine-nucleoside phosphorylase"/>
    <property type="match status" value="1"/>
</dbReference>
<comment type="pathway">
    <text evidence="7">Pyrimidine metabolism; dTMP biosynthesis via salvage pathway; dTMP from thymine: step 1/2.</text>
</comment>
<comment type="catalytic activity">
    <reaction evidence="6 7">
        <text>thymidine + phosphate = 2-deoxy-alpha-D-ribose 1-phosphate + thymine</text>
        <dbReference type="Rhea" id="RHEA:16037"/>
        <dbReference type="ChEBI" id="CHEBI:17748"/>
        <dbReference type="ChEBI" id="CHEBI:17821"/>
        <dbReference type="ChEBI" id="CHEBI:43474"/>
        <dbReference type="ChEBI" id="CHEBI:57259"/>
        <dbReference type="EC" id="2.4.2.4"/>
    </reaction>
</comment>
<reference evidence="9 10" key="1">
    <citation type="journal article" date="2018" name="Sci. Rep.">
        <title>Rhizobium tumorigenes sp. nov., a novel plant tumorigenic bacterium isolated from cane gall tumors on thornless blackberry.</title>
        <authorList>
            <person name="Kuzmanovi N."/>
            <person name="Smalla K."/>
            <person name="Gronow S."/>
            <person name="PuBawska J."/>
        </authorList>
    </citation>
    <scope>NUCLEOTIDE SEQUENCE [LARGE SCALE GENOMIC DNA]</scope>
    <source>
        <strain evidence="9 10">CCBAU 85046</strain>
    </source>
</reference>
<dbReference type="PROSITE" id="PS00647">
    <property type="entry name" value="THYMID_PHOSPHORYLASE"/>
    <property type="match status" value="1"/>
</dbReference>